<dbReference type="InterPro" id="IPR000415">
    <property type="entry name" value="Nitroreductase-like"/>
</dbReference>
<proteinExistence type="predicted"/>
<reference evidence="1 2" key="1">
    <citation type="submission" date="2023-07" db="EMBL/GenBank/DDBJ databases">
        <title>Genomic Encyclopedia of Type Strains, Phase IV (KMG-IV): sequencing the most valuable type-strain genomes for metagenomic binning, comparative biology and taxonomic classification.</title>
        <authorList>
            <person name="Goeker M."/>
        </authorList>
    </citation>
    <scope>NUCLEOTIDE SEQUENCE [LARGE SCALE GENOMIC DNA]</scope>
    <source>
        <strain evidence="1 2">DSM 1111</strain>
    </source>
</reference>
<dbReference type="Gene3D" id="3.40.109.10">
    <property type="entry name" value="NADH Oxidase"/>
    <property type="match status" value="1"/>
</dbReference>
<sequence length="384" mass="42022">MAMNLTRRKMIFLVGGGAVLAAGGAFGYTATRMPQTAYLPWQRAGGYEDLRMRALSWALLAPNPHNRQPWLADVSEDDVITLHVDTDRLLPYTDPFNRQIVIGLGCFLELLRMAAAEEGHRADMTLFPLGSSATALDQRPIARITLTADPAVKRDPLFALVPARRSNKEPFDMSRPLAPDMLTQMAAAASNGTRFGGTVDPAETAELRALTREALRIEVETLHTYQESVDLFRIGRQEVDANPDGIDFSGPLFETMHLTGMFSREMAADPTSFAFKSGMDAVYANADTAMGHVWLVTADNSRETQLATGADWLRVNLAATALGLGFQPLSQALQEFPEMAGPYDQVHERLAPDGGTVQMLSRIGYGPVVGNSPRWPLESRIMNA</sequence>
<dbReference type="RefSeq" id="WP_307377138.1">
    <property type="nucleotide sequence ID" value="NZ_JAUSUW010000019.1"/>
</dbReference>
<name>A0ABU0GDI0_9HYPH</name>
<evidence type="ECO:0000313" key="2">
    <source>
        <dbReference type="Proteomes" id="UP001238496"/>
    </source>
</evidence>
<organism evidence="1 2">
    <name type="scientific">Peteryoungia aggregata LMG 23059</name>
    <dbReference type="NCBI Taxonomy" id="1368425"/>
    <lineage>
        <taxon>Bacteria</taxon>
        <taxon>Pseudomonadati</taxon>
        <taxon>Pseudomonadota</taxon>
        <taxon>Alphaproteobacteria</taxon>
        <taxon>Hyphomicrobiales</taxon>
        <taxon>Rhizobiaceae</taxon>
        <taxon>Peteryoungia</taxon>
    </lineage>
</organism>
<dbReference type="EMBL" id="JAUSUW010000019">
    <property type="protein sequence ID" value="MDQ0423358.1"/>
    <property type="molecule type" value="Genomic_DNA"/>
</dbReference>
<protein>
    <recommendedName>
        <fullName evidence="3">Twin-arginine translocation pathway signal protein</fullName>
    </recommendedName>
</protein>
<dbReference type="SUPFAM" id="SSF55469">
    <property type="entry name" value="FMN-dependent nitroreductase-like"/>
    <property type="match status" value="1"/>
</dbReference>
<gene>
    <name evidence="1" type="ORF">J2045_004410</name>
</gene>
<evidence type="ECO:0008006" key="3">
    <source>
        <dbReference type="Google" id="ProtNLM"/>
    </source>
</evidence>
<comment type="caution">
    <text evidence="1">The sequence shown here is derived from an EMBL/GenBank/DDBJ whole genome shotgun (WGS) entry which is preliminary data.</text>
</comment>
<dbReference type="NCBIfam" id="NF047509">
    <property type="entry name" value="Rv3131_FMN_oxido"/>
    <property type="match status" value="1"/>
</dbReference>
<evidence type="ECO:0000313" key="1">
    <source>
        <dbReference type="EMBL" id="MDQ0423358.1"/>
    </source>
</evidence>
<keyword evidence="2" id="KW-1185">Reference proteome</keyword>
<accession>A0ABU0GDI0</accession>
<dbReference type="Proteomes" id="UP001238496">
    <property type="component" value="Unassembled WGS sequence"/>
</dbReference>